<dbReference type="Proteomes" id="UP001501697">
    <property type="component" value="Unassembled WGS sequence"/>
</dbReference>
<evidence type="ECO:0000256" key="2">
    <source>
        <dbReference type="ARBA" id="ARBA00023125"/>
    </source>
</evidence>
<dbReference type="Pfam" id="PF01037">
    <property type="entry name" value="AsnC_trans_reg"/>
    <property type="match status" value="1"/>
</dbReference>
<dbReference type="PRINTS" id="PR00033">
    <property type="entry name" value="HTHASNC"/>
</dbReference>
<dbReference type="Pfam" id="PF13412">
    <property type="entry name" value="HTH_24"/>
    <property type="match status" value="1"/>
</dbReference>
<dbReference type="InterPro" id="IPR019885">
    <property type="entry name" value="Tscrpt_reg_HTH_AsnC-type_CS"/>
</dbReference>
<proteinExistence type="predicted"/>
<gene>
    <name evidence="5" type="ORF">GCM10022200_19990</name>
</gene>
<dbReference type="InterPro" id="IPR011991">
    <property type="entry name" value="ArsR-like_HTH"/>
</dbReference>
<dbReference type="SUPFAM" id="SSF46785">
    <property type="entry name" value="Winged helix' DNA-binding domain"/>
    <property type="match status" value="1"/>
</dbReference>
<dbReference type="PROSITE" id="PS00519">
    <property type="entry name" value="HTH_ASNC_1"/>
    <property type="match status" value="1"/>
</dbReference>
<sequence length="148" mass="16790">MDAIDSAIIDQLRRDARVSNNELAERVGLTPSPCLRRVRRLEEEGVILGYHARINPDAIDQGFEVWIELELADMKQATVERFEAALVAFDEIIEARRMFGSPDYEALVRVADRTAYEAFMTQQLTALPGLARMQSRFPMKTIKAPHEG</sequence>
<keyword evidence="3" id="KW-0804">Transcription</keyword>
<name>A0ABP7AP52_9MICO</name>
<dbReference type="RefSeq" id="WP_344738087.1">
    <property type="nucleotide sequence ID" value="NZ_BAAAYU010000005.1"/>
</dbReference>
<dbReference type="EMBL" id="BAAAYU010000005">
    <property type="protein sequence ID" value="GAA3636641.1"/>
    <property type="molecule type" value="Genomic_DNA"/>
</dbReference>
<keyword evidence="1" id="KW-0805">Transcription regulation</keyword>
<dbReference type="InterPro" id="IPR011008">
    <property type="entry name" value="Dimeric_a/b-barrel"/>
</dbReference>
<evidence type="ECO:0000259" key="4">
    <source>
        <dbReference type="PROSITE" id="PS50956"/>
    </source>
</evidence>
<dbReference type="Gene3D" id="3.30.70.920">
    <property type="match status" value="1"/>
</dbReference>
<organism evidence="5 6">
    <name type="scientific">Microbacterium awajiense</name>
    <dbReference type="NCBI Taxonomy" id="415214"/>
    <lineage>
        <taxon>Bacteria</taxon>
        <taxon>Bacillati</taxon>
        <taxon>Actinomycetota</taxon>
        <taxon>Actinomycetes</taxon>
        <taxon>Micrococcales</taxon>
        <taxon>Microbacteriaceae</taxon>
        <taxon>Microbacterium</taxon>
    </lineage>
</organism>
<evidence type="ECO:0000313" key="6">
    <source>
        <dbReference type="Proteomes" id="UP001501697"/>
    </source>
</evidence>
<evidence type="ECO:0000313" key="5">
    <source>
        <dbReference type="EMBL" id="GAA3636641.1"/>
    </source>
</evidence>
<dbReference type="PANTHER" id="PTHR30154">
    <property type="entry name" value="LEUCINE-RESPONSIVE REGULATORY PROTEIN"/>
    <property type="match status" value="1"/>
</dbReference>
<dbReference type="InterPro" id="IPR019887">
    <property type="entry name" value="Tscrpt_reg_AsnC/Lrp_C"/>
</dbReference>
<keyword evidence="2" id="KW-0238">DNA-binding</keyword>
<feature type="domain" description="HTH asnC-type" evidence="4">
    <location>
        <begin position="1"/>
        <end position="64"/>
    </location>
</feature>
<dbReference type="PROSITE" id="PS50956">
    <property type="entry name" value="HTH_ASNC_2"/>
    <property type="match status" value="1"/>
</dbReference>
<dbReference type="InterPro" id="IPR000485">
    <property type="entry name" value="AsnC-type_HTH_dom"/>
</dbReference>
<dbReference type="InterPro" id="IPR036388">
    <property type="entry name" value="WH-like_DNA-bd_sf"/>
</dbReference>
<dbReference type="SMART" id="SM00344">
    <property type="entry name" value="HTH_ASNC"/>
    <property type="match status" value="1"/>
</dbReference>
<dbReference type="Gene3D" id="1.10.10.10">
    <property type="entry name" value="Winged helix-like DNA-binding domain superfamily/Winged helix DNA-binding domain"/>
    <property type="match status" value="1"/>
</dbReference>
<dbReference type="PANTHER" id="PTHR30154:SF34">
    <property type="entry name" value="TRANSCRIPTIONAL REGULATOR AZLB"/>
    <property type="match status" value="1"/>
</dbReference>
<evidence type="ECO:0000256" key="3">
    <source>
        <dbReference type="ARBA" id="ARBA00023163"/>
    </source>
</evidence>
<protein>
    <submittedName>
        <fullName evidence="5">Lrp/AsnC family transcriptional regulator</fullName>
    </submittedName>
</protein>
<comment type="caution">
    <text evidence="5">The sequence shown here is derived from an EMBL/GenBank/DDBJ whole genome shotgun (WGS) entry which is preliminary data.</text>
</comment>
<dbReference type="InterPro" id="IPR036390">
    <property type="entry name" value="WH_DNA-bd_sf"/>
</dbReference>
<keyword evidence="6" id="KW-1185">Reference proteome</keyword>
<dbReference type="CDD" id="cd00090">
    <property type="entry name" value="HTH_ARSR"/>
    <property type="match status" value="1"/>
</dbReference>
<accession>A0ABP7AP52</accession>
<reference evidence="6" key="1">
    <citation type="journal article" date="2019" name="Int. J. Syst. Evol. Microbiol.">
        <title>The Global Catalogue of Microorganisms (GCM) 10K type strain sequencing project: providing services to taxonomists for standard genome sequencing and annotation.</title>
        <authorList>
            <consortium name="The Broad Institute Genomics Platform"/>
            <consortium name="The Broad Institute Genome Sequencing Center for Infectious Disease"/>
            <person name="Wu L."/>
            <person name="Ma J."/>
        </authorList>
    </citation>
    <scope>NUCLEOTIDE SEQUENCE [LARGE SCALE GENOMIC DNA]</scope>
    <source>
        <strain evidence="6">JCM 16544</strain>
    </source>
</reference>
<evidence type="ECO:0000256" key="1">
    <source>
        <dbReference type="ARBA" id="ARBA00023015"/>
    </source>
</evidence>
<dbReference type="SUPFAM" id="SSF54909">
    <property type="entry name" value="Dimeric alpha+beta barrel"/>
    <property type="match status" value="1"/>
</dbReference>
<dbReference type="InterPro" id="IPR019888">
    <property type="entry name" value="Tscrpt_reg_AsnC-like"/>
</dbReference>